<reference evidence="7 8" key="1">
    <citation type="submission" date="2025-04" db="UniProtKB">
        <authorList>
            <consortium name="RefSeq"/>
        </authorList>
    </citation>
    <scope>IDENTIFICATION</scope>
</reference>
<dbReference type="OrthoDB" id="422720at2759"/>
<dbReference type="RefSeq" id="XP_029317180.1">
    <property type="nucleotide sequence ID" value="XM_029461320.1"/>
</dbReference>
<evidence type="ECO:0000313" key="8">
    <source>
        <dbReference type="RefSeq" id="XP_029317180.1"/>
    </source>
</evidence>
<feature type="domain" description="IRG-type G" evidence="5">
    <location>
        <begin position="39"/>
        <end position="220"/>
    </location>
</feature>
<evidence type="ECO:0000256" key="3">
    <source>
        <dbReference type="ARBA" id="ARBA00022801"/>
    </source>
</evidence>
<dbReference type="RefSeq" id="XP_029317263.1">
    <property type="nucleotide sequence ID" value="XM_029461403.1"/>
</dbReference>
<organism evidence="6 10">
    <name type="scientific">Cottoperca gobio</name>
    <name type="common">Frogmouth</name>
    <name type="synonym">Aphritis gobio</name>
    <dbReference type="NCBI Taxonomy" id="56716"/>
    <lineage>
        <taxon>Eukaryota</taxon>
        <taxon>Metazoa</taxon>
        <taxon>Chordata</taxon>
        <taxon>Craniata</taxon>
        <taxon>Vertebrata</taxon>
        <taxon>Euteleostomi</taxon>
        <taxon>Actinopterygii</taxon>
        <taxon>Neopterygii</taxon>
        <taxon>Teleostei</taxon>
        <taxon>Neoteleostei</taxon>
        <taxon>Acanthomorphata</taxon>
        <taxon>Eupercaria</taxon>
        <taxon>Perciformes</taxon>
        <taxon>Notothenioidei</taxon>
        <taxon>Bovichtidae</taxon>
        <taxon>Cottoperca</taxon>
    </lineage>
</organism>
<dbReference type="PANTHER" id="PTHR32341:SF10">
    <property type="entry name" value="INTERFERON-INDUCIBLE GTPASE 5"/>
    <property type="match status" value="1"/>
</dbReference>
<keyword evidence="3" id="KW-0378">Hydrolase</keyword>
<name>A0A6J2S692_COTGO</name>
<dbReference type="GO" id="GO:0005525">
    <property type="term" value="F:GTP binding"/>
    <property type="evidence" value="ECO:0007669"/>
    <property type="project" value="UniProtKB-KW"/>
</dbReference>
<dbReference type="GO" id="GO:0016787">
    <property type="term" value="F:hydrolase activity"/>
    <property type="evidence" value="ECO:0007669"/>
    <property type="project" value="UniProtKB-KW"/>
</dbReference>
<evidence type="ECO:0000313" key="9">
    <source>
        <dbReference type="RefSeq" id="XP_029317181.1"/>
    </source>
</evidence>
<gene>
    <name evidence="10 11" type="primary">LOC115027871</name>
    <name evidence="7 8 9" type="synonym">LOC115027815</name>
</gene>
<dbReference type="SUPFAM" id="SSF52540">
    <property type="entry name" value="P-loop containing nucleoside triphosphate hydrolases"/>
    <property type="match status" value="1"/>
</dbReference>
<dbReference type="Proteomes" id="UP000504630">
    <property type="component" value="Chromosome 22"/>
</dbReference>
<keyword evidence="4" id="KW-0342">GTP-binding</keyword>
<dbReference type="KEGG" id="cgob:115027815"/>
<dbReference type="RefSeq" id="XP_029317262.1">
    <property type="nucleotide sequence ID" value="XM_029461402.1"/>
</dbReference>
<dbReference type="RefSeq" id="XP_029317179.1">
    <property type="nucleotide sequence ID" value="XM_029461319.1"/>
</dbReference>
<dbReference type="InterPro" id="IPR007743">
    <property type="entry name" value="Immunity-related_GTPase-like"/>
</dbReference>
<dbReference type="InterPro" id="IPR030385">
    <property type="entry name" value="G_IRG_dom"/>
</dbReference>
<evidence type="ECO:0000256" key="1">
    <source>
        <dbReference type="ARBA" id="ARBA00005429"/>
    </source>
</evidence>
<keyword evidence="2" id="KW-0547">Nucleotide-binding</keyword>
<dbReference type="Pfam" id="PF05049">
    <property type="entry name" value="IIGP"/>
    <property type="match status" value="1"/>
</dbReference>
<keyword evidence="6" id="KW-1185">Reference proteome</keyword>
<dbReference type="AlphaFoldDB" id="A0A6J2S692"/>
<evidence type="ECO:0000313" key="11">
    <source>
        <dbReference type="RefSeq" id="XP_029317263.1"/>
    </source>
</evidence>
<evidence type="ECO:0000256" key="2">
    <source>
        <dbReference type="ARBA" id="ARBA00022741"/>
    </source>
</evidence>
<sequence length="399" mass="44674">MDKPFENEKVETFKKMLQTDGAAATAAKIQSYLKEQNDIPVNIGITGESGSGKSTFVNAFRGVDNKDESAAPTGCVETTAEVKAYPHPNYPNVTLWDLPGIGTTNFPAHQYLKHVGFERFDFFIIISADRFRENDVKLAKEIQKMEKKFYFVRSKIDNNMRDEERSHKDFNAEKTLQRIKQNCVQGLEKEGFKSPQVFLMSSVDLHLYDFHLLEETLERELPEHKRHALLMALPNVNLGIINKKKEALQANIPLIALTSALIAAVPVPLLSCAVDVLMLVKATTEYKVTFGLDIESLQNLALSAGVPLEDLRAVMESPLALEEINYDLIYNMLNVPMFKASTPEQKVATFLSYIPIIGIPAAMSLSFESTSKALNHFLNMLAEDAQRVFRKALGLNTSV</sequence>
<dbReference type="FunFam" id="3.40.50.300:FF:000541">
    <property type="entry name" value="Immunity related GTPase M"/>
    <property type="match status" value="1"/>
</dbReference>
<dbReference type="Gene3D" id="3.40.50.300">
    <property type="entry name" value="P-loop containing nucleotide triphosphate hydrolases"/>
    <property type="match status" value="1"/>
</dbReference>
<dbReference type="GeneTree" id="ENSGT00950000183007"/>
<dbReference type="InterPro" id="IPR027417">
    <property type="entry name" value="P-loop_NTPase"/>
</dbReference>
<dbReference type="RefSeq" id="XP_029317181.1">
    <property type="nucleotide sequence ID" value="XM_029461321.1"/>
</dbReference>
<evidence type="ECO:0000259" key="5">
    <source>
        <dbReference type="PROSITE" id="PS51716"/>
    </source>
</evidence>
<dbReference type="PANTHER" id="PTHR32341">
    <property type="entry name" value="INTERFERON-INDUCIBLE GTPASE"/>
    <property type="match status" value="1"/>
</dbReference>
<protein>
    <submittedName>
        <fullName evidence="7 8">Interferon-inducible GTPase 5-like</fullName>
    </submittedName>
</protein>
<dbReference type="GeneID" id="115027871"/>
<dbReference type="GO" id="GO:0016020">
    <property type="term" value="C:membrane"/>
    <property type="evidence" value="ECO:0007669"/>
    <property type="project" value="InterPro"/>
</dbReference>
<accession>A0A6J2S692</accession>
<proteinExistence type="inferred from homology"/>
<evidence type="ECO:0000313" key="6">
    <source>
        <dbReference type="Proteomes" id="UP000504630"/>
    </source>
</evidence>
<comment type="similarity">
    <text evidence="1">Belongs to the TRAFAC class dynamin-like GTPase superfamily. IRG family.</text>
</comment>
<dbReference type="InterPro" id="IPR051515">
    <property type="entry name" value="IRG"/>
</dbReference>
<evidence type="ECO:0000313" key="7">
    <source>
        <dbReference type="RefSeq" id="XP_029317179.1"/>
    </source>
</evidence>
<dbReference type="PROSITE" id="PS51716">
    <property type="entry name" value="G_IRG"/>
    <property type="match status" value="1"/>
</dbReference>
<dbReference type="KEGG" id="cgob:115027871"/>
<evidence type="ECO:0000256" key="4">
    <source>
        <dbReference type="ARBA" id="ARBA00023134"/>
    </source>
</evidence>
<evidence type="ECO:0000313" key="10">
    <source>
        <dbReference type="RefSeq" id="XP_029317262.1"/>
    </source>
</evidence>